<name>Q10A09_ORYSJ</name>
<accession>Q10A09</accession>
<protein>
    <submittedName>
        <fullName evidence="2">Uncharacterized protein</fullName>
    </submittedName>
</protein>
<evidence type="ECO:0000256" key="1">
    <source>
        <dbReference type="SAM" id="Phobius"/>
    </source>
</evidence>
<dbReference type="EMBL" id="DP000086">
    <property type="protein sequence ID" value="ABG65954.1"/>
    <property type="molecule type" value="Genomic_DNA"/>
</dbReference>
<keyword evidence="1" id="KW-0472">Membrane</keyword>
<reference evidence="2" key="2">
    <citation type="submission" date="2003-05" db="EMBL/GenBank/DDBJ databases">
        <authorList>
            <person name="Buell C.R."/>
            <person name="Wing R.A."/>
            <person name="McCombie W.R."/>
            <person name="Messing J."/>
            <person name="Yuan Q."/>
            <person name="Ouyang S."/>
        </authorList>
    </citation>
    <scope>NUCLEOTIDE SEQUENCE</scope>
</reference>
<reference evidence="2" key="3">
    <citation type="submission" date="2006-07" db="EMBL/GenBank/DDBJ databases">
        <authorList>
            <person name="Buell R."/>
        </authorList>
    </citation>
    <scope>NUCLEOTIDE SEQUENCE</scope>
</reference>
<evidence type="ECO:0000313" key="2">
    <source>
        <dbReference type="EMBL" id="ABG65954.1"/>
    </source>
</evidence>
<reference evidence="2" key="1">
    <citation type="journal article" date="2003" name="Science">
        <title>In-depth view of structure, activity, and evolution of rice chromosome 10.</title>
        <authorList>
            <consortium name="Rice Chromosome 10 Sequencing Consortium"/>
        </authorList>
    </citation>
    <scope>NUCLEOTIDE SEQUENCE [LARGE SCALE GENOMIC DNA]</scope>
</reference>
<dbReference type="AlphaFoldDB" id="Q10A09"/>
<gene>
    <name evidence="2" type="ordered locus">LOC_Os10g10744</name>
</gene>
<feature type="transmembrane region" description="Helical" evidence="1">
    <location>
        <begin position="109"/>
        <end position="132"/>
    </location>
</feature>
<keyword evidence="1" id="KW-1133">Transmembrane helix</keyword>
<keyword evidence="1" id="KW-0812">Transmembrane</keyword>
<proteinExistence type="predicted"/>
<organism evidence="2">
    <name type="scientific">Oryza sativa subsp. japonica</name>
    <name type="common">Rice</name>
    <dbReference type="NCBI Taxonomy" id="39947"/>
    <lineage>
        <taxon>Eukaryota</taxon>
        <taxon>Viridiplantae</taxon>
        <taxon>Streptophyta</taxon>
        <taxon>Embryophyta</taxon>
        <taxon>Tracheophyta</taxon>
        <taxon>Spermatophyta</taxon>
        <taxon>Magnoliopsida</taxon>
        <taxon>Liliopsida</taxon>
        <taxon>Poales</taxon>
        <taxon>Poaceae</taxon>
        <taxon>BOP clade</taxon>
        <taxon>Oryzoideae</taxon>
        <taxon>Oryzeae</taxon>
        <taxon>Oryzinae</taxon>
        <taxon>Oryza</taxon>
        <taxon>Oryza sativa</taxon>
    </lineage>
</organism>
<feature type="transmembrane region" description="Helical" evidence="1">
    <location>
        <begin position="74"/>
        <end position="97"/>
    </location>
</feature>
<sequence length="133" mass="14590">MERRAGGGLLRRRSGPKVAEIEVQRRAIPPVQVTGGAAVGEGAGAVVPKRSCRGETFLAGVAIVLRWVCSSMRFVGATIFTILAWMVRPLVLLWKWWRDLIDDGHSDYLCEAVCLFIVLAPIVFVSTLKALLE</sequence>